<evidence type="ECO:0000313" key="2">
    <source>
        <dbReference type="EMBL" id="KHJ30122.1"/>
    </source>
</evidence>
<reference evidence="2 3" key="1">
    <citation type="journal article" date="2014" name="BMC Genomics">
        <title>Adaptive genomic structural variation in the grape powdery mildew pathogen, Erysiphe necator.</title>
        <authorList>
            <person name="Jones L."/>
            <person name="Riaz S."/>
            <person name="Morales-Cruz A."/>
            <person name="Amrine K.C."/>
            <person name="McGuire B."/>
            <person name="Gubler W.D."/>
            <person name="Walker M.A."/>
            <person name="Cantu D."/>
        </authorList>
    </citation>
    <scope>NUCLEOTIDE SEQUENCE [LARGE SCALE GENOMIC DNA]</scope>
    <source>
        <strain evidence="3">c</strain>
    </source>
</reference>
<gene>
    <name evidence="2" type="ORF">EV44_g2314</name>
</gene>
<comment type="caution">
    <text evidence="2">The sequence shown here is derived from an EMBL/GenBank/DDBJ whole genome shotgun (WGS) entry which is preliminary data.</text>
</comment>
<sequence length="69" mass="7090">MTLGFVLEAICPIKPRPAIKMETNISFGHICAKKKKKKKKKKGLLGLSSVAVAVAVAAVAAAAAAASNK</sequence>
<name>A0A0B1NUS1_UNCNE</name>
<keyword evidence="1" id="KW-1133">Transmembrane helix</keyword>
<dbReference type="HOGENOM" id="CLU_2777773_0_0_1"/>
<proteinExistence type="predicted"/>
<keyword evidence="1" id="KW-0472">Membrane</keyword>
<protein>
    <submittedName>
        <fullName evidence="2">Uncharacterized protein</fullName>
    </submittedName>
</protein>
<evidence type="ECO:0000256" key="1">
    <source>
        <dbReference type="SAM" id="Phobius"/>
    </source>
</evidence>
<keyword evidence="1" id="KW-0812">Transmembrane</keyword>
<dbReference type="AlphaFoldDB" id="A0A0B1NUS1"/>
<dbReference type="Proteomes" id="UP000030854">
    <property type="component" value="Unassembled WGS sequence"/>
</dbReference>
<feature type="transmembrane region" description="Helical" evidence="1">
    <location>
        <begin position="43"/>
        <end position="66"/>
    </location>
</feature>
<accession>A0A0B1NUS1</accession>
<evidence type="ECO:0000313" key="3">
    <source>
        <dbReference type="Proteomes" id="UP000030854"/>
    </source>
</evidence>
<keyword evidence="3" id="KW-1185">Reference proteome</keyword>
<organism evidence="2 3">
    <name type="scientific">Uncinula necator</name>
    <name type="common">Grape powdery mildew</name>
    <dbReference type="NCBI Taxonomy" id="52586"/>
    <lineage>
        <taxon>Eukaryota</taxon>
        <taxon>Fungi</taxon>
        <taxon>Dikarya</taxon>
        <taxon>Ascomycota</taxon>
        <taxon>Pezizomycotina</taxon>
        <taxon>Leotiomycetes</taxon>
        <taxon>Erysiphales</taxon>
        <taxon>Erysiphaceae</taxon>
        <taxon>Erysiphe</taxon>
    </lineage>
</organism>
<dbReference type="EMBL" id="JNVN01005067">
    <property type="protein sequence ID" value="KHJ30122.1"/>
    <property type="molecule type" value="Genomic_DNA"/>
</dbReference>